<keyword evidence="2" id="KW-0732">Signal</keyword>
<reference evidence="3" key="1">
    <citation type="submission" date="2022-03" db="EMBL/GenBank/DDBJ databases">
        <authorList>
            <person name="Martin H S."/>
        </authorList>
    </citation>
    <scope>NUCLEOTIDE SEQUENCE</scope>
</reference>
<feature type="chain" id="PRO_5047278391" evidence="2">
    <location>
        <begin position="23"/>
        <end position="152"/>
    </location>
</feature>
<protein>
    <submittedName>
        <fullName evidence="3">Uncharacterized protein</fullName>
    </submittedName>
</protein>
<sequence length="152" mass="16712">MMEATSLIRSAAFLVLLNCATSRGMEDNYANFILKNGNSVSEVGTVKNAKLTWGKWQHDGDDLATVNNVRFNTVTAATFRASGRENSPSGAEGSFEIYEGARKVAVVVFDIPFWGTNQVEIRELDDEFVCKQRGFTPTGSPTIIIKCHKISD</sequence>
<evidence type="ECO:0000313" key="3">
    <source>
        <dbReference type="EMBL" id="CAH2062170.1"/>
    </source>
</evidence>
<gene>
    <name evidence="3" type="ORF">IPOD504_LOCUS11737</name>
</gene>
<proteinExistence type="inferred from homology"/>
<evidence type="ECO:0000256" key="2">
    <source>
        <dbReference type="SAM" id="SignalP"/>
    </source>
</evidence>
<organism evidence="3 4">
    <name type="scientific">Iphiclides podalirius</name>
    <name type="common">scarce swallowtail</name>
    <dbReference type="NCBI Taxonomy" id="110791"/>
    <lineage>
        <taxon>Eukaryota</taxon>
        <taxon>Metazoa</taxon>
        <taxon>Ecdysozoa</taxon>
        <taxon>Arthropoda</taxon>
        <taxon>Hexapoda</taxon>
        <taxon>Insecta</taxon>
        <taxon>Pterygota</taxon>
        <taxon>Neoptera</taxon>
        <taxon>Endopterygota</taxon>
        <taxon>Lepidoptera</taxon>
        <taxon>Glossata</taxon>
        <taxon>Ditrysia</taxon>
        <taxon>Papilionoidea</taxon>
        <taxon>Papilionidae</taxon>
        <taxon>Papilioninae</taxon>
        <taxon>Iphiclides</taxon>
    </lineage>
</organism>
<feature type="non-terminal residue" evidence="3">
    <location>
        <position position="152"/>
    </location>
</feature>
<evidence type="ECO:0000256" key="1">
    <source>
        <dbReference type="ARBA" id="ARBA00010795"/>
    </source>
</evidence>
<name>A0ABN8IRA7_9NEOP</name>
<comment type="similarity">
    <text evidence="1">Belongs to the aegerolysin family.</text>
</comment>
<accession>A0ABN8IRA7</accession>
<keyword evidence="4" id="KW-1185">Reference proteome</keyword>
<feature type="signal peptide" evidence="2">
    <location>
        <begin position="1"/>
        <end position="22"/>
    </location>
</feature>
<dbReference type="Proteomes" id="UP000837857">
    <property type="component" value="Chromosome 29"/>
</dbReference>
<dbReference type="EMBL" id="OW152841">
    <property type="protein sequence ID" value="CAH2062170.1"/>
    <property type="molecule type" value="Genomic_DNA"/>
</dbReference>
<dbReference type="Pfam" id="PF06355">
    <property type="entry name" value="Aegerolysin"/>
    <property type="match status" value="1"/>
</dbReference>
<dbReference type="InterPro" id="IPR009413">
    <property type="entry name" value="Aegerolysin-typ"/>
</dbReference>
<evidence type="ECO:0000313" key="4">
    <source>
        <dbReference type="Proteomes" id="UP000837857"/>
    </source>
</evidence>
<dbReference type="Gene3D" id="2.60.270.50">
    <property type="match status" value="1"/>
</dbReference>